<protein>
    <submittedName>
        <fullName evidence="2">Uncharacterized protein</fullName>
    </submittedName>
</protein>
<name>A0A1V4HV57_NITVU</name>
<evidence type="ECO:0000313" key="3">
    <source>
        <dbReference type="Proteomes" id="UP000189940"/>
    </source>
</evidence>
<comment type="caution">
    <text evidence="2">The sequence shown here is derived from an EMBL/GenBank/DDBJ whole genome shotgun (WGS) entry which is preliminary data.</text>
</comment>
<accession>A0A1V4HV57</accession>
<reference evidence="2 3" key="1">
    <citation type="submission" date="2017-02" db="EMBL/GenBank/DDBJ databases">
        <title>Genome sequence of the nitrite-oxidizing bacterium Nitrobacter vulgaris strain Ab1.</title>
        <authorList>
            <person name="Mellbye B.L."/>
            <person name="Davis E.W."/>
            <person name="Spieck E."/>
            <person name="Chang J.H."/>
            <person name="Bottomley P.J."/>
            <person name="Sayavedra-Soto L.A."/>
        </authorList>
    </citation>
    <scope>NUCLEOTIDE SEQUENCE [LARGE SCALE GENOMIC DNA]</scope>
    <source>
        <strain evidence="2 3">Ab1</strain>
    </source>
</reference>
<dbReference type="Proteomes" id="UP000189940">
    <property type="component" value="Unassembled WGS sequence"/>
</dbReference>
<keyword evidence="3" id="KW-1185">Reference proteome</keyword>
<sequence length="78" mass="8467">MRGALAQATLDVRPDPSTKALMAERILQSAANGTRSQETFRIIANEAAADSERSRLLNPPHPSEVAVDGLDANNFKHR</sequence>
<evidence type="ECO:0000256" key="1">
    <source>
        <dbReference type="SAM" id="MobiDB-lite"/>
    </source>
</evidence>
<dbReference type="AlphaFoldDB" id="A0A1V4HV57"/>
<dbReference type="EMBL" id="MWPQ01000068">
    <property type="protein sequence ID" value="OPH81430.1"/>
    <property type="molecule type" value="Genomic_DNA"/>
</dbReference>
<feature type="region of interest" description="Disordered" evidence="1">
    <location>
        <begin position="49"/>
        <end position="78"/>
    </location>
</feature>
<gene>
    <name evidence="2" type="ORF">B2M20_17800</name>
</gene>
<evidence type="ECO:0000313" key="2">
    <source>
        <dbReference type="EMBL" id="OPH81430.1"/>
    </source>
</evidence>
<proteinExistence type="predicted"/>
<organism evidence="2 3">
    <name type="scientific">Nitrobacter vulgaris</name>
    <dbReference type="NCBI Taxonomy" id="29421"/>
    <lineage>
        <taxon>Bacteria</taxon>
        <taxon>Pseudomonadati</taxon>
        <taxon>Pseudomonadota</taxon>
        <taxon>Alphaproteobacteria</taxon>
        <taxon>Hyphomicrobiales</taxon>
        <taxon>Nitrobacteraceae</taxon>
        <taxon>Nitrobacter</taxon>
    </lineage>
</organism>